<dbReference type="RefSeq" id="WP_130187567.1">
    <property type="nucleotide sequence ID" value="NZ_CP035913.1"/>
</dbReference>
<protein>
    <submittedName>
        <fullName evidence="1">Uncharacterized protein</fullName>
    </submittedName>
</protein>
<organism evidence="1 2">
    <name type="scientific">Pseudoduganella lutea</name>
    <dbReference type="NCBI Taxonomy" id="321985"/>
    <lineage>
        <taxon>Bacteria</taxon>
        <taxon>Pseudomonadati</taxon>
        <taxon>Pseudomonadota</taxon>
        <taxon>Betaproteobacteria</taxon>
        <taxon>Burkholderiales</taxon>
        <taxon>Oxalobacteraceae</taxon>
        <taxon>Telluria group</taxon>
        <taxon>Pseudoduganella</taxon>
    </lineage>
</organism>
<reference evidence="1 2" key="1">
    <citation type="submission" date="2019-02" db="EMBL/GenBank/DDBJ databases">
        <title>Draft Genome Sequences of Six Type Strains of the Genus Massilia.</title>
        <authorList>
            <person name="Miess H."/>
            <person name="Frediansyhah A."/>
            <person name="Gross H."/>
        </authorList>
    </citation>
    <scope>NUCLEOTIDE SEQUENCE [LARGE SCALE GENOMIC DNA]</scope>
    <source>
        <strain evidence="1 2">DSM 17473</strain>
    </source>
</reference>
<evidence type="ECO:0000313" key="1">
    <source>
        <dbReference type="EMBL" id="QBE64449.1"/>
    </source>
</evidence>
<dbReference type="AlphaFoldDB" id="A0A4P6KYY6"/>
<name>A0A4P6KYY6_9BURK</name>
<proteinExistence type="predicted"/>
<dbReference type="OrthoDB" id="7064897at2"/>
<sequence>MAPKIPDKYAAYECEDYFRGKWPEDGFFHDDSQMLLVVPLSETYVLRKKAFFAVGRSGTDGIDFGYRKHHSGLWAFYPIDEEFKFMADSIQSLVDGWCSGYLSV</sequence>
<accession>A0A4P6KYY6</accession>
<keyword evidence="2" id="KW-1185">Reference proteome</keyword>
<dbReference type="KEGG" id="plue:EWM63_16860"/>
<gene>
    <name evidence="1" type="ORF">EWM63_16860</name>
</gene>
<dbReference type="EMBL" id="CP035913">
    <property type="protein sequence ID" value="QBE64449.1"/>
    <property type="molecule type" value="Genomic_DNA"/>
</dbReference>
<evidence type="ECO:0000313" key="2">
    <source>
        <dbReference type="Proteomes" id="UP000290637"/>
    </source>
</evidence>
<dbReference type="Proteomes" id="UP000290637">
    <property type="component" value="Chromosome"/>
</dbReference>